<dbReference type="InterPro" id="IPR005302">
    <property type="entry name" value="MoCF_Sase_C"/>
</dbReference>
<accession>A0A379DE74</accession>
<protein>
    <submittedName>
        <fullName evidence="2">Molybdenum cofactor biosynthesis protein MoaC /MOSC-domain-containing protein</fullName>
    </submittedName>
</protein>
<evidence type="ECO:0000313" key="2">
    <source>
        <dbReference type="EMBL" id="SUB76276.1"/>
    </source>
</evidence>
<reference evidence="2 3" key="1">
    <citation type="submission" date="2018-06" db="EMBL/GenBank/DDBJ databases">
        <authorList>
            <consortium name="Pathogen Informatics"/>
            <person name="Doyle S."/>
        </authorList>
    </citation>
    <scope>NUCLEOTIDE SEQUENCE [LARGE SCALE GENOMIC DNA]</scope>
    <source>
        <strain evidence="2 3">NCTC11088</strain>
    </source>
</reference>
<dbReference type="PANTHER" id="PTHR36930">
    <property type="entry name" value="METAL-SULFUR CLUSTER BIOSYNTHESIS PROTEINS YUAD-RELATED"/>
    <property type="match status" value="1"/>
</dbReference>
<proteinExistence type="predicted"/>
<dbReference type="Gene3D" id="2.40.33.20">
    <property type="entry name" value="PK beta-barrel domain-like"/>
    <property type="match status" value="1"/>
</dbReference>
<name>A0A379DE74_9FIRM</name>
<dbReference type="InterPro" id="IPR052716">
    <property type="entry name" value="MOSC_domain"/>
</dbReference>
<dbReference type="GO" id="GO:0003824">
    <property type="term" value="F:catalytic activity"/>
    <property type="evidence" value="ECO:0007669"/>
    <property type="project" value="InterPro"/>
</dbReference>
<dbReference type="Pfam" id="PF03473">
    <property type="entry name" value="MOSC"/>
    <property type="match status" value="1"/>
</dbReference>
<feature type="domain" description="MOSC" evidence="1">
    <location>
        <begin position="34"/>
        <end position="156"/>
    </location>
</feature>
<organism evidence="2 3">
    <name type="scientific">Peptoniphilus indolicus</name>
    <dbReference type="NCBI Taxonomy" id="33030"/>
    <lineage>
        <taxon>Bacteria</taxon>
        <taxon>Bacillati</taxon>
        <taxon>Bacillota</taxon>
        <taxon>Tissierellia</taxon>
        <taxon>Tissierellales</taxon>
        <taxon>Peptoniphilaceae</taxon>
        <taxon>Peptoniphilus</taxon>
    </lineage>
</organism>
<gene>
    <name evidence="2" type="ORF">NCTC11088_02092</name>
</gene>
<evidence type="ECO:0000259" key="1">
    <source>
        <dbReference type="PROSITE" id="PS51340"/>
    </source>
</evidence>
<dbReference type="Proteomes" id="UP000254777">
    <property type="component" value="Unassembled WGS sequence"/>
</dbReference>
<evidence type="ECO:0000313" key="3">
    <source>
        <dbReference type="Proteomes" id="UP000254777"/>
    </source>
</evidence>
<dbReference type="PANTHER" id="PTHR36930:SF1">
    <property type="entry name" value="MOSC DOMAIN-CONTAINING PROTEIN"/>
    <property type="match status" value="1"/>
</dbReference>
<dbReference type="AlphaFoldDB" id="A0A379DE74"/>
<dbReference type="EMBL" id="UGTH01000001">
    <property type="protein sequence ID" value="SUB76276.1"/>
    <property type="molecule type" value="Genomic_DNA"/>
</dbReference>
<sequence length="159" mass="17474">MPYNILKFNLEILGDLMAKVISINKSDTKGVVKIPQDSGEFIENFGLKDDAHAGNWHRQVSLLGVESFNKMEGLNLKYGDFAENLTTEGIVLYELPIGTLLKIGETIQEVTQIGKECHKGCAIKQTVGKCVMPLEGIFTKVIKGGLISVGDFIEIMDSK</sequence>
<dbReference type="GO" id="GO:0030170">
    <property type="term" value="F:pyridoxal phosphate binding"/>
    <property type="evidence" value="ECO:0007669"/>
    <property type="project" value="InterPro"/>
</dbReference>
<dbReference type="SUPFAM" id="SSF50800">
    <property type="entry name" value="PK beta-barrel domain-like"/>
    <property type="match status" value="1"/>
</dbReference>
<dbReference type="GO" id="GO:0030151">
    <property type="term" value="F:molybdenum ion binding"/>
    <property type="evidence" value="ECO:0007669"/>
    <property type="project" value="InterPro"/>
</dbReference>
<dbReference type="PROSITE" id="PS51340">
    <property type="entry name" value="MOSC"/>
    <property type="match status" value="1"/>
</dbReference>
<dbReference type="InterPro" id="IPR011037">
    <property type="entry name" value="Pyrv_Knase-like_insert_dom_sf"/>
</dbReference>